<proteinExistence type="predicted"/>
<organism evidence="1 2">
    <name type="scientific">Penicillium hordei</name>
    <dbReference type="NCBI Taxonomy" id="40994"/>
    <lineage>
        <taxon>Eukaryota</taxon>
        <taxon>Fungi</taxon>
        <taxon>Dikarya</taxon>
        <taxon>Ascomycota</taxon>
        <taxon>Pezizomycotina</taxon>
        <taxon>Eurotiomycetes</taxon>
        <taxon>Eurotiomycetidae</taxon>
        <taxon>Eurotiales</taxon>
        <taxon>Aspergillaceae</taxon>
        <taxon>Penicillium</taxon>
    </lineage>
</organism>
<dbReference type="AlphaFoldDB" id="A0AAD6EGF0"/>
<protein>
    <submittedName>
        <fullName evidence="1">Uncharacterized protein</fullName>
    </submittedName>
</protein>
<dbReference type="Proteomes" id="UP001213799">
    <property type="component" value="Unassembled WGS sequence"/>
</dbReference>
<dbReference type="GeneID" id="81582608"/>
<evidence type="ECO:0000313" key="1">
    <source>
        <dbReference type="EMBL" id="KAJ5616194.1"/>
    </source>
</evidence>
<evidence type="ECO:0000313" key="2">
    <source>
        <dbReference type="Proteomes" id="UP001213799"/>
    </source>
</evidence>
<dbReference type="RefSeq" id="XP_056757361.1">
    <property type="nucleotide sequence ID" value="XM_056892366.1"/>
</dbReference>
<comment type="caution">
    <text evidence="1">The sequence shown here is derived from an EMBL/GenBank/DDBJ whole genome shotgun (WGS) entry which is preliminary data.</text>
</comment>
<sequence>MEAFSLHTTIINNPYDDEYSAGSPERLISLQSFITVDKWPKPRCFELSRFLVTQSDVISFLCALPKSIRFIKLSMLKFLDEGGDWHGLLKEMRTMIRENTLWAVRDGRSQPAISIGLKLQNPQIGRAVWLEKQVQEYLYGEGQNPFFERTPLDIPWRIGTQRDAFEPSFERPNVPGGEFENMGIYDKNWEYNASDPQY</sequence>
<reference evidence="1" key="1">
    <citation type="journal article" date="2023" name="IMA Fungus">
        <title>Comparative genomic study of the Penicillium genus elucidates a diverse pangenome and 15 lateral gene transfer events.</title>
        <authorList>
            <person name="Petersen C."/>
            <person name="Sorensen T."/>
            <person name="Nielsen M.R."/>
            <person name="Sondergaard T.E."/>
            <person name="Sorensen J.L."/>
            <person name="Fitzpatrick D.A."/>
            <person name="Frisvad J.C."/>
            <person name="Nielsen K.L."/>
        </authorList>
    </citation>
    <scope>NUCLEOTIDE SEQUENCE</scope>
    <source>
        <strain evidence="1">IBT 12815</strain>
    </source>
</reference>
<reference evidence="1" key="2">
    <citation type="submission" date="2023-01" db="EMBL/GenBank/DDBJ databases">
        <authorList>
            <person name="Petersen C."/>
        </authorList>
    </citation>
    <scope>NUCLEOTIDE SEQUENCE</scope>
    <source>
        <strain evidence="1">IBT 12815</strain>
    </source>
</reference>
<keyword evidence="2" id="KW-1185">Reference proteome</keyword>
<dbReference type="EMBL" id="JAQJAE010000001">
    <property type="protein sequence ID" value="KAJ5616194.1"/>
    <property type="molecule type" value="Genomic_DNA"/>
</dbReference>
<accession>A0AAD6EGF0</accession>
<name>A0AAD6EGF0_9EURO</name>
<gene>
    <name evidence="1" type="ORF">N7537_001308</name>
</gene>